<accession>A0A1M4WCZ2</accession>
<dbReference type="RefSeq" id="WP_084136891.1">
    <property type="nucleotide sequence ID" value="NZ_FQUF01000015.1"/>
</dbReference>
<keyword evidence="1" id="KW-0472">Membrane</keyword>
<dbReference type="Gene3D" id="2.130.10.10">
    <property type="entry name" value="YVTN repeat-like/Quinoprotein amine dehydrogenase"/>
    <property type="match status" value="1"/>
</dbReference>
<evidence type="ECO:0000313" key="3">
    <source>
        <dbReference type="Proteomes" id="UP000184128"/>
    </source>
</evidence>
<evidence type="ECO:0000313" key="2">
    <source>
        <dbReference type="EMBL" id="SHE79151.1"/>
    </source>
</evidence>
<dbReference type="InterPro" id="IPR036278">
    <property type="entry name" value="Sialidase_sf"/>
</dbReference>
<keyword evidence="3" id="KW-1185">Reference proteome</keyword>
<dbReference type="Proteomes" id="UP000184128">
    <property type="component" value="Unassembled WGS sequence"/>
</dbReference>
<dbReference type="STRING" id="1121025.SAMN02745249_01151"/>
<feature type="transmembrane region" description="Helical" evidence="1">
    <location>
        <begin position="41"/>
        <end position="60"/>
    </location>
</feature>
<evidence type="ECO:0000256" key="1">
    <source>
        <dbReference type="SAM" id="Phobius"/>
    </source>
</evidence>
<keyword evidence="1" id="KW-1133">Transmembrane helix</keyword>
<dbReference type="AlphaFoldDB" id="A0A1M4WCZ2"/>
<dbReference type="SUPFAM" id="SSF50939">
    <property type="entry name" value="Sialidases"/>
    <property type="match status" value="1"/>
</dbReference>
<gene>
    <name evidence="2" type="ORF">SAMN02745249_01151</name>
</gene>
<organism evidence="2 3">
    <name type="scientific">Atopostipes suicloacalis DSM 15692</name>
    <dbReference type="NCBI Taxonomy" id="1121025"/>
    <lineage>
        <taxon>Bacteria</taxon>
        <taxon>Bacillati</taxon>
        <taxon>Bacillota</taxon>
        <taxon>Bacilli</taxon>
        <taxon>Lactobacillales</taxon>
        <taxon>Carnobacteriaceae</taxon>
        <taxon>Atopostipes</taxon>
    </lineage>
</organism>
<dbReference type="EMBL" id="FQUF01000015">
    <property type="protein sequence ID" value="SHE79151.1"/>
    <property type="molecule type" value="Genomic_DNA"/>
</dbReference>
<dbReference type="OrthoDB" id="1701846at2"/>
<reference evidence="2 3" key="1">
    <citation type="submission" date="2016-11" db="EMBL/GenBank/DDBJ databases">
        <authorList>
            <person name="Jaros S."/>
            <person name="Januszkiewicz K."/>
            <person name="Wedrychowicz H."/>
        </authorList>
    </citation>
    <scope>NUCLEOTIDE SEQUENCE [LARGE SCALE GENOMIC DNA]</scope>
    <source>
        <strain evidence="2 3">DSM 15692</strain>
    </source>
</reference>
<dbReference type="InterPro" id="IPR015943">
    <property type="entry name" value="WD40/YVTN_repeat-like_dom_sf"/>
</dbReference>
<feature type="transmembrane region" description="Helical" evidence="1">
    <location>
        <begin position="87"/>
        <end position="105"/>
    </location>
</feature>
<keyword evidence="1" id="KW-0812">Transmembrane</keyword>
<protein>
    <submittedName>
        <fullName evidence="2">Uncharacterized protein</fullName>
    </submittedName>
</protein>
<name>A0A1M4WCZ2_9LACT</name>
<proteinExistence type="predicted"/>
<sequence length="497" mass="57273">MRKNKDIKRAIILNPLVIIIYGLACYYLAELARYGGVKRRVPIIIFMLSLLIIWFIYSFFKMRKQKSKSNQIELSKDSLKMIQTSKWWFGLTVLAFIFITSYTGYDIYQSAIPYNGKLSWVIQQIRSEREVPFTRKNIYEDGLLGLIEDVNQKVELPDELYLSNEVDLSFTKEGQITKFYGFIYGKNTKGETDTFLLSYDEKKNQNLQIYLDNYLEATYDKDKLLQPLIDGLEVIPLDEIFKELDVELFELNYAGFEVSPNNMEWKNQYYNEEGLLDIPYSTDDYVGYSFKIHETDGSELAYLKFNFVSYDPVAIEKYVEQKAKEEAQEADPNYFPEEAIAEEYFLNEKIGYQLVEIDAALGSRFYGLRKTEDGGLTWTMHNEAPFLDRAGIAAGLTFIDEELGFIALSHNGGNEADLFRTSDGGVTFEPVELPSVSVTQNGAEFEPFDFPEMPIESNGQLILYVNQGADGDYQKDAKASYVSDDRGQTFEFVEIER</sequence>
<feature type="transmembrane region" description="Helical" evidence="1">
    <location>
        <begin position="12"/>
        <end position="29"/>
    </location>
</feature>